<dbReference type="CDD" id="cd00201">
    <property type="entry name" value="WW"/>
    <property type="match status" value="1"/>
</dbReference>
<feature type="domain" description="WW" evidence="1">
    <location>
        <begin position="28"/>
        <end position="69"/>
    </location>
</feature>
<name>A0A433CWV3_9FUNG</name>
<dbReference type="EMBL" id="RBNI01011843">
    <property type="protein sequence ID" value="RUP43058.1"/>
    <property type="molecule type" value="Genomic_DNA"/>
</dbReference>
<accession>A0A433CWV3</accession>
<dbReference type="AlphaFoldDB" id="A0A433CWV3"/>
<proteinExistence type="predicted"/>
<keyword evidence="3" id="KW-1185">Reference proteome</keyword>
<reference evidence="2 3" key="1">
    <citation type="journal article" date="2018" name="New Phytol.">
        <title>Phylogenomics of Endogonaceae and evolution of mycorrhizas within Mucoromycota.</title>
        <authorList>
            <person name="Chang Y."/>
            <person name="Desiro A."/>
            <person name="Na H."/>
            <person name="Sandor L."/>
            <person name="Lipzen A."/>
            <person name="Clum A."/>
            <person name="Barry K."/>
            <person name="Grigoriev I.V."/>
            <person name="Martin F.M."/>
            <person name="Stajich J.E."/>
            <person name="Smith M.E."/>
            <person name="Bonito G."/>
            <person name="Spatafora J.W."/>
        </authorList>
    </citation>
    <scope>NUCLEOTIDE SEQUENCE [LARGE SCALE GENOMIC DNA]</scope>
    <source>
        <strain evidence="2 3">GMNB39</strain>
    </source>
</reference>
<comment type="caution">
    <text evidence="2">The sequence shown here is derived from an EMBL/GenBank/DDBJ whole genome shotgun (WGS) entry which is preliminary data.</text>
</comment>
<evidence type="ECO:0000313" key="3">
    <source>
        <dbReference type="Proteomes" id="UP000268093"/>
    </source>
</evidence>
<dbReference type="InterPro" id="IPR036020">
    <property type="entry name" value="WW_dom_sf"/>
</dbReference>
<dbReference type="SMART" id="SM00456">
    <property type="entry name" value="WW"/>
    <property type="match status" value="1"/>
</dbReference>
<protein>
    <recommendedName>
        <fullName evidence="1">WW domain-containing protein</fullName>
    </recommendedName>
</protein>
<dbReference type="Gene3D" id="2.20.70.10">
    <property type="match status" value="1"/>
</dbReference>
<sequence>MASGTPPRAPMVLDDAVSSGNNVAVSDEHLPCGWGEPWKRHVEMRMRGDGKTYYVNHNTRTTTWHDPRE</sequence>
<dbReference type="SUPFAM" id="SSF51045">
    <property type="entry name" value="WW domain"/>
    <property type="match status" value="1"/>
</dbReference>
<dbReference type="Proteomes" id="UP000268093">
    <property type="component" value="Unassembled WGS sequence"/>
</dbReference>
<dbReference type="PROSITE" id="PS50020">
    <property type="entry name" value="WW_DOMAIN_2"/>
    <property type="match status" value="1"/>
</dbReference>
<dbReference type="OrthoDB" id="2020426at2759"/>
<gene>
    <name evidence="2" type="ORF">BC936DRAFT_137696</name>
</gene>
<evidence type="ECO:0000313" key="2">
    <source>
        <dbReference type="EMBL" id="RUP43058.1"/>
    </source>
</evidence>
<organism evidence="2 3">
    <name type="scientific">Jimgerdemannia flammicorona</name>
    <dbReference type="NCBI Taxonomy" id="994334"/>
    <lineage>
        <taxon>Eukaryota</taxon>
        <taxon>Fungi</taxon>
        <taxon>Fungi incertae sedis</taxon>
        <taxon>Mucoromycota</taxon>
        <taxon>Mucoromycotina</taxon>
        <taxon>Endogonomycetes</taxon>
        <taxon>Endogonales</taxon>
        <taxon>Endogonaceae</taxon>
        <taxon>Jimgerdemannia</taxon>
    </lineage>
</organism>
<evidence type="ECO:0000259" key="1">
    <source>
        <dbReference type="PROSITE" id="PS50020"/>
    </source>
</evidence>
<dbReference type="InterPro" id="IPR001202">
    <property type="entry name" value="WW_dom"/>
</dbReference>